<dbReference type="GO" id="GO:0016740">
    <property type="term" value="F:transferase activity"/>
    <property type="evidence" value="ECO:0007669"/>
    <property type="project" value="UniProtKB-KW"/>
</dbReference>
<organism evidence="3 4">
    <name type="scientific">Sphingobium herbicidovorans (strain ATCC 700291 / DSM 11019 / CCUG 56400 / KCTC 2939 / LMG 18315 / NBRC 16415 / MH)</name>
    <name type="common">Sphingomonas herbicidovorans</name>
    <dbReference type="NCBI Taxonomy" id="1219045"/>
    <lineage>
        <taxon>Bacteria</taxon>
        <taxon>Pseudomonadati</taxon>
        <taxon>Pseudomonadota</taxon>
        <taxon>Alphaproteobacteria</taxon>
        <taxon>Sphingomonadales</taxon>
        <taxon>Sphingomonadaceae</taxon>
        <taxon>Sphingobium</taxon>
    </lineage>
</organism>
<proteinExistence type="predicted"/>
<comment type="caution">
    <text evidence="3">The sequence shown here is derived from an EMBL/GenBank/DDBJ whole genome shotgun (WGS) entry which is preliminary data.</text>
</comment>
<evidence type="ECO:0000313" key="3">
    <source>
        <dbReference type="EMBL" id="KFG91753.1"/>
    </source>
</evidence>
<protein>
    <submittedName>
        <fullName evidence="3">Glycosyl transferase</fullName>
    </submittedName>
</protein>
<dbReference type="Proteomes" id="UP000024284">
    <property type="component" value="Unassembled WGS sequence"/>
</dbReference>
<dbReference type="CDD" id="cd00761">
    <property type="entry name" value="Glyco_tranf_GTA_type"/>
    <property type="match status" value="1"/>
</dbReference>
<dbReference type="RefSeq" id="WP_037462655.1">
    <property type="nucleotide sequence ID" value="NZ_BCZD01000018.1"/>
</dbReference>
<dbReference type="InterPro" id="IPR029044">
    <property type="entry name" value="Nucleotide-diphossugar_trans"/>
</dbReference>
<evidence type="ECO:0000259" key="2">
    <source>
        <dbReference type="Pfam" id="PF00535"/>
    </source>
</evidence>
<gene>
    <name evidence="3" type="ORF">BV98_000611</name>
</gene>
<dbReference type="PANTHER" id="PTHR43685">
    <property type="entry name" value="GLYCOSYLTRANSFERASE"/>
    <property type="match status" value="1"/>
</dbReference>
<reference evidence="3" key="1">
    <citation type="submission" date="2014-08" db="EMBL/GenBank/DDBJ databases">
        <title>Draft genome sequences of Sphingobium herbicidovorans.</title>
        <authorList>
            <person name="Gan H.M."/>
            <person name="Gan H.Y."/>
            <person name="Savka M.A."/>
        </authorList>
    </citation>
    <scope>NUCLEOTIDE SEQUENCE [LARGE SCALE GENOMIC DNA]</scope>
    <source>
        <strain evidence="3">NBRC 16415</strain>
    </source>
</reference>
<accession>A0A086PED5</accession>
<dbReference type="OrthoDB" id="118340at2"/>
<keyword evidence="4" id="KW-1185">Reference proteome</keyword>
<evidence type="ECO:0000313" key="4">
    <source>
        <dbReference type="Proteomes" id="UP000024284"/>
    </source>
</evidence>
<dbReference type="Pfam" id="PF00535">
    <property type="entry name" value="Glycos_transf_2"/>
    <property type="match status" value="1"/>
</dbReference>
<feature type="compositionally biased region" description="Basic and acidic residues" evidence="1">
    <location>
        <begin position="133"/>
        <end position="145"/>
    </location>
</feature>
<name>A0A086PED5_SPHHM</name>
<dbReference type="PATRIC" id="fig|1219045.3.peg.621"/>
<sequence>MGISFIITTYNVAPYVRQCLDSLAACARPGDQVILVDDGSTDETADRVQEFFREGGFPEAVQWTPVWLGTNTYGGVGIAGNIGLDHAERDTVFFIDGDDYLIPDAFDRARRDYDRDRSDIFLTNYDEFDEKNQSLKRPADSHRWPTLESSSPGEPRRIAALAMIAVPWRKFYRRSMLVDKKIRFPEGDFFFEDNPFHWDVCLAAQSIGFSNHIVCHHRINRPGQTMASTGIELTAFFRHFETIWNAIPTSQTEYQLQAVRWLIGNMSWQLSRLHPEALNMYVTAASEALEKINPSIWMHNALQSLRGSNAWRYANRIRSGKEWDVIEALHTSRSVRLQEELSDRLNALEKNTKVQNAHIKTIRETIQARKSADEYQSIRSIFNK</sequence>
<dbReference type="STRING" id="76947.GCA_002080435_02335"/>
<dbReference type="InterPro" id="IPR001173">
    <property type="entry name" value="Glyco_trans_2-like"/>
</dbReference>
<feature type="domain" description="Glycosyltransferase 2-like" evidence="2">
    <location>
        <begin position="4"/>
        <end position="176"/>
    </location>
</feature>
<dbReference type="Gene3D" id="3.90.550.10">
    <property type="entry name" value="Spore Coat Polysaccharide Biosynthesis Protein SpsA, Chain A"/>
    <property type="match status" value="1"/>
</dbReference>
<dbReference type="eggNOG" id="COG1216">
    <property type="taxonomic scope" value="Bacteria"/>
</dbReference>
<keyword evidence="3" id="KW-0808">Transferase</keyword>
<dbReference type="AlphaFoldDB" id="A0A086PED5"/>
<dbReference type="EMBL" id="JFZA02000002">
    <property type="protein sequence ID" value="KFG91753.1"/>
    <property type="molecule type" value="Genomic_DNA"/>
</dbReference>
<evidence type="ECO:0000256" key="1">
    <source>
        <dbReference type="SAM" id="MobiDB-lite"/>
    </source>
</evidence>
<dbReference type="PANTHER" id="PTHR43685:SF2">
    <property type="entry name" value="GLYCOSYLTRANSFERASE 2-LIKE DOMAIN-CONTAINING PROTEIN"/>
    <property type="match status" value="1"/>
</dbReference>
<dbReference type="SUPFAM" id="SSF53448">
    <property type="entry name" value="Nucleotide-diphospho-sugar transferases"/>
    <property type="match status" value="1"/>
</dbReference>
<feature type="region of interest" description="Disordered" evidence="1">
    <location>
        <begin position="133"/>
        <end position="153"/>
    </location>
</feature>
<dbReference type="InterPro" id="IPR050834">
    <property type="entry name" value="Glycosyltransf_2"/>
</dbReference>